<dbReference type="InterPro" id="IPR015631">
    <property type="entry name" value="CD2/SLAM_rcpt"/>
</dbReference>
<reference evidence="8" key="1">
    <citation type="submission" date="2016-05" db="EMBL/GenBank/DDBJ databases">
        <authorList>
            <person name="Lavstsen T."/>
            <person name="Jespersen J.S."/>
        </authorList>
    </citation>
    <scope>NUCLEOTIDE SEQUENCE</scope>
    <source>
        <tissue evidence="8">Brain</tissue>
    </source>
</reference>
<organism evidence="8">
    <name type="scientific">Nothobranchius furzeri</name>
    <name type="common">Turquoise killifish</name>
    <dbReference type="NCBI Taxonomy" id="105023"/>
    <lineage>
        <taxon>Eukaryota</taxon>
        <taxon>Metazoa</taxon>
        <taxon>Chordata</taxon>
        <taxon>Craniata</taxon>
        <taxon>Vertebrata</taxon>
        <taxon>Euteleostomi</taxon>
        <taxon>Actinopterygii</taxon>
        <taxon>Neopterygii</taxon>
        <taxon>Teleostei</taxon>
        <taxon>Neoteleostei</taxon>
        <taxon>Acanthomorphata</taxon>
        <taxon>Ovalentaria</taxon>
        <taxon>Atherinomorphae</taxon>
        <taxon>Cyprinodontiformes</taxon>
        <taxon>Nothobranchiidae</taxon>
        <taxon>Nothobranchius</taxon>
    </lineage>
</organism>
<dbReference type="InterPro" id="IPR007110">
    <property type="entry name" value="Ig-like_dom"/>
</dbReference>
<keyword evidence="2" id="KW-0732">Signal</keyword>
<keyword evidence="4" id="KW-0325">Glycoprotein</keyword>
<name>A0A1A8ALR6_NOTFU</name>
<evidence type="ECO:0000259" key="6">
    <source>
        <dbReference type="PROSITE" id="PS50835"/>
    </source>
</evidence>
<sequence>MKVDILEVKSQLLATKMEAVVFVLLVGLTVVLAQGTIQEVQFGVGRELVLSPVNPPTPITSITWKRNGDFVAEKIDAGSAIEYFGVLKGRSRLNSTTGVLTVSSMNKDDKGLFTVEINGKDQSVGFNVVEVLPVPKPEAIVRPLTCSDSSIECKLSCEPTGPLVNVEPVEYFWILGGKQQPGKNFSITNDEKTKAIKTFSCIIKNKISQEQSEPLENPFNKKPPGLNGGVVAGIIVGVFVFVCATLGVAFRKKIKPYLQCFKDDHHSVPGEEGGNK</sequence>
<keyword evidence="3 5" id="KW-0472">Membrane</keyword>
<accession>A0A1A8ALR6</accession>
<dbReference type="OrthoDB" id="8963023at2759"/>
<dbReference type="OMA" id="ATFSCRM"/>
<evidence type="ECO:0000256" key="5">
    <source>
        <dbReference type="SAM" id="Phobius"/>
    </source>
</evidence>
<dbReference type="SUPFAM" id="SSF48726">
    <property type="entry name" value="Immunoglobulin"/>
    <property type="match status" value="1"/>
</dbReference>
<dbReference type="KEGG" id="nfu:107396835"/>
<feature type="domain" description="Ig-like" evidence="6">
    <location>
        <begin position="137"/>
        <end position="216"/>
    </location>
</feature>
<evidence type="ECO:0000256" key="1">
    <source>
        <dbReference type="ARBA" id="ARBA00004370"/>
    </source>
</evidence>
<evidence type="ECO:0000256" key="2">
    <source>
        <dbReference type="ARBA" id="ARBA00022729"/>
    </source>
</evidence>
<dbReference type="PROSITE" id="PS50835">
    <property type="entry name" value="IG_LIKE"/>
    <property type="match status" value="1"/>
</dbReference>
<evidence type="ECO:0000256" key="4">
    <source>
        <dbReference type="ARBA" id="ARBA00023180"/>
    </source>
</evidence>
<dbReference type="EMBL" id="HADY01016926">
    <property type="protein sequence ID" value="SBP55411.1"/>
    <property type="molecule type" value="Transcribed_RNA"/>
</dbReference>
<evidence type="ECO:0000313" key="7">
    <source>
        <dbReference type="EMBL" id="KAF7221400.1"/>
    </source>
</evidence>
<protein>
    <submittedName>
        <fullName evidence="7">CD48 antigen-like</fullName>
    </submittedName>
</protein>
<proteinExistence type="predicted"/>
<dbReference type="Proteomes" id="UP000822369">
    <property type="component" value="Chromosome 6"/>
</dbReference>
<reference evidence="8" key="2">
    <citation type="submission" date="2016-06" db="EMBL/GenBank/DDBJ databases">
        <title>The genome of a short-lived fish provides insights into sex chromosome evolution and the genetic control of aging.</title>
        <authorList>
            <person name="Reichwald K."/>
            <person name="Felder M."/>
            <person name="Petzold A."/>
            <person name="Koch P."/>
            <person name="Groth M."/>
            <person name="Platzer M."/>
        </authorList>
    </citation>
    <scope>NUCLEOTIDE SEQUENCE</scope>
    <source>
        <tissue evidence="8">Brain</tissue>
    </source>
</reference>
<keyword evidence="5" id="KW-1133">Transmembrane helix</keyword>
<dbReference type="PANTHER" id="PTHR12080:SF125">
    <property type="entry name" value="CD48 ANTIGEN-LIKE"/>
    <property type="match status" value="1"/>
</dbReference>
<dbReference type="Gene3D" id="2.60.40.10">
    <property type="entry name" value="Immunoglobulins"/>
    <property type="match status" value="2"/>
</dbReference>
<dbReference type="InterPro" id="IPR036179">
    <property type="entry name" value="Ig-like_dom_sf"/>
</dbReference>
<dbReference type="InterPro" id="IPR013783">
    <property type="entry name" value="Ig-like_fold"/>
</dbReference>
<dbReference type="GO" id="GO:0016020">
    <property type="term" value="C:membrane"/>
    <property type="evidence" value="ECO:0007669"/>
    <property type="project" value="UniProtKB-SubCell"/>
</dbReference>
<dbReference type="AlphaFoldDB" id="A0A1A8ALR6"/>
<reference evidence="7" key="3">
    <citation type="submission" date="2020-03" db="EMBL/GenBank/DDBJ databases">
        <title>Intra-Species Differences in Population Size shape Life History and Genome Evolution.</title>
        <authorList>
            <person name="Willemsen D."/>
            <person name="Cui R."/>
            <person name="Valenzano D.R."/>
        </authorList>
    </citation>
    <scope>NUCLEOTIDE SEQUENCE</scope>
    <source>
        <strain evidence="7">GRZ</strain>
        <tissue evidence="7">Whole</tissue>
    </source>
</reference>
<feature type="transmembrane region" description="Helical" evidence="5">
    <location>
        <begin position="230"/>
        <end position="250"/>
    </location>
</feature>
<comment type="subcellular location">
    <subcellularLocation>
        <location evidence="1">Membrane</location>
    </subcellularLocation>
</comment>
<dbReference type="EMBL" id="HAEJ01006489">
    <property type="protein sequence ID" value="SBS46946.1"/>
    <property type="molecule type" value="Transcribed_RNA"/>
</dbReference>
<dbReference type="PANTHER" id="PTHR12080">
    <property type="entry name" value="SIGNALING LYMPHOCYTIC ACTIVATION MOLECULE"/>
    <property type="match status" value="1"/>
</dbReference>
<gene>
    <name evidence="8" type="primary">Nfu_g_1_012155</name>
    <name evidence="7" type="ORF">G4P62_018803</name>
</gene>
<evidence type="ECO:0000256" key="3">
    <source>
        <dbReference type="ARBA" id="ARBA00023136"/>
    </source>
</evidence>
<dbReference type="EMBL" id="JAAVVJ010000006">
    <property type="protein sequence ID" value="KAF7221400.1"/>
    <property type="molecule type" value="Genomic_DNA"/>
</dbReference>
<evidence type="ECO:0000313" key="8">
    <source>
        <dbReference type="EMBL" id="SBP55411.1"/>
    </source>
</evidence>
<keyword evidence="5" id="KW-0812">Transmembrane</keyword>